<dbReference type="AlphaFoldDB" id="A0A9W6RUF5"/>
<organism evidence="1 2">
    <name type="scientific">Actinoallomurus iriomotensis</name>
    <dbReference type="NCBI Taxonomy" id="478107"/>
    <lineage>
        <taxon>Bacteria</taxon>
        <taxon>Bacillati</taxon>
        <taxon>Actinomycetota</taxon>
        <taxon>Actinomycetes</taxon>
        <taxon>Streptosporangiales</taxon>
        <taxon>Thermomonosporaceae</taxon>
        <taxon>Actinoallomurus</taxon>
    </lineage>
</organism>
<comment type="caution">
    <text evidence="1">The sequence shown here is derived from an EMBL/GenBank/DDBJ whole genome shotgun (WGS) entry which is preliminary data.</text>
</comment>
<evidence type="ECO:0000313" key="2">
    <source>
        <dbReference type="Proteomes" id="UP001165135"/>
    </source>
</evidence>
<protein>
    <submittedName>
        <fullName evidence="1">Uncharacterized protein</fullName>
    </submittedName>
</protein>
<name>A0A9W6RUF5_9ACTN</name>
<evidence type="ECO:0000313" key="1">
    <source>
        <dbReference type="EMBL" id="GLY82005.1"/>
    </source>
</evidence>
<accession>A0A9W6RUF5</accession>
<dbReference type="Proteomes" id="UP001165135">
    <property type="component" value="Unassembled WGS sequence"/>
</dbReference>
<dbReference type="EMBL" id="BSTJ01000027">
    <property type="protein sequence ID" value="GLY82005.1"/>
    <property type="molecule type" value="Genomic_DNA"/>
</dbReference>
<reference evidence="1" key="1">
    <citation type="submission" date="2023-03" db="EMBL/GenBank/DDBJ databases">
        <title>Actinoallomurus iriomotensis NBRC 103681.</title>
        <authorList>
            <person name="Ichikawa N."/>
            <person name="Sato H."/>
            <person name="Tonouchi N."/>
        </authorList>
    </citation>
    <scope>NUCLEOTIDE SEQUENCE</scope>
    <source>
        <strain evidence="1">NBRC 103681</strain>
    </source>
</reference>
<proteinExistence type="predicted"/>
<sequence>MFDFTTYQKRCGAAKIARMKRYHDLLTSHPLEGPTAITRIFGPRPIARFADVNNWDDAVNVLEMTCSEWGGAYNTVVPAVRDSSPAGPWRDLLADSNISETVTRGVVPMLDHYRAEYGGIWTYDNGGEPIISVIARLSEEKRPAREVQAANFVNPEDPWYLAYLGIWGRLKLEYDQPTLQFLGLKDELTLDQVVTLSTGEDFVPGAEHLLSSLRDRQRITASELSCVLLSVAAAPHDSGMSDTSILPVRGESARRVGPNIVVVYEPGSVADLCLIWHLRALHGLPAGFPLAVPVSANVEEALRYWKSEFAMKLWGVRGANCVLVSASVGASELETMAAQAGSSFSAADYRDFLQAKYNCGHWSQETVNFSEGRARIPLPSPAETQWFGSMLLDKHSNGMELTVVPERWELPSLRTMRRQSVGNEPRFDRGVIVGCSRMARFAEISYVSGLDVLHASAQDRNLYCAPSAPGVIAEQFIDDIGLDKLYPLFSPDVYELMTKLCERRGVSYLNRRLREILKDDVDEAADGKDRLTRIEERLRKDAGAPDEFDQIELGFGKIKRILQKDAPAKAWLEWAESHGLVLRGTIIACPRCKAKNWHPLAELAPPIVCRGCANNIDRPFAYDSVSFTYRASELLLRLISSDALVHVMALRFLVELFRPGFNRTGPVFGCYPGVNFMEHESSDVIGEADVLLILADGKVAVGECKTRAAGLVDEELAKLAVLATRLDASFTFVATLDSARLCGPAWRKNPHGDGRPHFALTAEHLYDLHPMAIMGSNPLDWREDYIGIGMRSITLDSLRENFATHLTSQRDWAAERQLPWWRRTGE</sequence>
<gene>
    <name evidence="1" type="ORF">Airi01_102720</name>
</gene>